<dbReference type="Pfam" id="PF16454">
    <property type="entry name" value="PI3K_P85_iSH2"/>
    <property type="match status" value="1"/>
</dbReference>
<reference evidence="4 5" key="1">
    <citation type="submission" date="2021-06" db="EMBL/GenBank/DDBJ databases">
        <authorList>
            <person name="Palmer J.M."/>
        </authorList>
    </citation>
    <scope>NUCLEOTIDE SEQUENCE [LARGE SCALE GENOMIC DNA]</scope>
    <source>
        <strain evidence="4 5">XC_2019</strain>
        <tissue evidence="4">Muscle</tissue>
    </source>
</reference>
<feature type="domain" description="SH2" evidence="3">
    <location>
        <begin position="8"/>
        <end position="130"/>
    </location>
</feature>
<evidence type="ECO:0000313" key="5">
    <source>
        <dbReference type="Proteomes" id="UP001434883"/>
    </source>
</evidence>
<dbReference type="InterPro" id="IPR000980">
    <property type="entry name" value="SH2"/>
</dbReference>
<keyword evidence="1 2" id="KW-0727">SH2 domain</keyword>
<dbReference type="PRINTS" id="PR00401">
    <property type="entry name" value="SH2DOMAIN"/>
</dbReference>
<organism evidence="4 5">
    <name type="scientific">Xenoophorus captivus</name>
    <dbReference type="NCBI Taxonomy" id="1517983"/>
    <lineage>
        <taxon>Eukaryota</taxon>
        <taxon>Metazoa</taxon>
        <taxon>Chordata</taxon>
        <taxon>Craniata</taxon>
        <taxon>Vertebrata</taxon>
        <taxon>Euteleostomi</taxon>
        <taxon>Actinopterygii</taxon>
        <taxon>Neopterygii</taxon>
        <taxon>Teleostei</taxon>
        <taxon>Neoteleostei</taxon>
        <taxon>Acanthomorphata</taxon>
        <taxon>Ovalentaria</taxon>
        <taxon>Atherinomorphae</taxon>
        <taxon>Cyprinodontiformes</taxon>
        <taxon>Goodeidae</taxon>
        <taxon>Xenoophorus</taxon>
    </lineage>
</organism>
<dbReference type="EMBL" id="JAHRIN010000517">
    <property type="protein sequence ID" value="MEQ2191180.1"/>
    <property type="molecule type" value="Genomic_DNA"/>
</dbReference>
<evidence type="ECO:0000259" key="3">
    <source>
        <dbReference type="PROSITE" id="PS50001"/>
    </source>
</evidence>
<protein>
    <submittedName>
        <fullName evidence="4">Phosphatidylinositol 3-kinase regulatory subunit alpha</fullName>
    </submittedName>
</protein>
<evidence type="ECO:0000256" key="1">
    <source>
        <dbReference type="ARBA" id="ARBA00022999"/>
    </source>
</evidence>
<name>A0ABV0Q5X7_9TELE</name>
<sequence>MALQDAEWYWGDISREEVNEKLRDTADGTFLVRDASTKMHGDYTLTLSSVVELINHYRNESLAQYNPKLDVKLLYPVSKHQQVVKEDNIEAVGRKLCEYHQQYQEKNKEYDRLYEEYTRTSQEIQMKRTAIEAFNETIKIFEEQCQTQERYSKEYIEKFRREGNEKEIQRISEIVDSKRRLEEDLKKQAADYREIDKRMNSIKPDLIQLRKTRDQYLIQYSMVDDDEDLPHHDERTWRLGNINRVQAEALLQGKRDGTFLVRDSSKAGCYACSVVYVSASFYLQNNEFLYLEESYFFKCLENI</sequence>
<dbReference type="Pfam" id="PF00017">
    <property type="entry name" value="SH2"/>
    <property type="match status" value="2"/>
</dbReference>
<dbReference type="Gene3D" id="3.30.505.10">
    <property type="entry name" value="SH2 domain"/>
    <property type="match status" value="3"/>
</dbReference>
<dbReference type="PANTHER" id="PTHR10155:SF3">
    <property type="entry name" value="PHOSPHATIDYLINOSITOL 3-KINASE REGULATORY SUBUNIT ALPHA"/>
    <property type="match status" value="1"/>
</dbReference>
<dbReference type="SMART" id="SM00252">
    <property type="entry name" value="SH2"/>
    <property type="match status" value="2"/>
</dbReference>
<dbReference type="SUPFAM" id="SSF55550">
    <property type="entry name" value="SH2 domain"/>
    <property type="match status" value="2"/>
</dbReference>
<dbReference type="InterPro" id="IPR036860">
    <property type="entry name" value="SH2_dom_sf"/>
</dbReference>
<proteinExistence type="predicted"/>
<keyword evidence="5" id="KW-1185">Reference proteome</keyword>
<accession>A0ABV0Q5X7</accession>
<evidence type="ECO:0000256" key="2">
    <source>
        <dbReference type="PROSITE-ProRule" id="PRU00191"/>
    </source>
</evidence>
<dbReference type="PROSITE" id="PS50001">
    <property type="entry name" value="SH2"/>
    <property type="match status" value="2"/>
</dbReference>
<dbReference type="Proteomes" id="UP001434883">
    <property type="component" value="Unassembled WGS sequence"/>
</dbReference>
<dbReference type="Gene3D" id="1.10.287.1490">
    <property type="match status" value="1"/>
</dbReference>
<comment type="caution">
    <text evidence="4">The sequence shown here is derived from an EMBL/GenBank/DDBJ whole genome shotgun (WGS) entry which is preliminary data.</text>
</comment>
<dbReference type="PANTHER" id="PTHR10155">
    <property type="entry name" value="PHOSPHATIDYLINOSITOL 3-KINASE REGULATORY SUBUNIT"/>
    <property type="match status" value="1"/>
</dbReference>
<gene>
    <name evidence="4" type="primary">PIK3R1_1</name>
    <name evidence="4" type="ORF">XENOCAPTIV_023007</name>
</gene>
<dbReference type="InterPro" id="IPR032498">
    <property type="entry name" value="PI3K_P85_iSH2"/>
</dbReference>
<feature type="domain" description="SH2" evidence="3">
    <location>
        <begin position="237"/>
        <end position="303"/>
    </location>
</feature>
<evidence type="ECO:0000313" key="4">
    <source>
        <dbReference type="EMBL" id="MEQ2191180.1"/>
    </source>
</evidence>